<dbReference type="AlphaFoldDB" id="A0AAV5MR55"/>
<dbReference type="NCBIfam" id="TIGR00756">
    <property type="entry name" value="PPR"/>
    <property type="match status" value="6"/>
</dbReference>
<reference evidence="4 5" key="1">
    <citation type="journal article" date="2021" name="Commun. Biol.">
        <title>The genome of Shorea leprosula (Dipterocarpaceae) highlights the ecological relevance of drought in aseasonal tropical rainforests.</title>
        <authorList>
            <person name="Ng K.K.S."/>
            <person name="Kobayashi M.J."/>
            <person name="Fawcett J.A."/>
            <person name="Hatakeyama M."/>
            <person name="Paape T."/>
            <person name="Ng C.H."/>
            <person name="Ang C.C."/>
            <person name="Tnah L.H."/>
            <person name="Lee C.T."/>
            <person name="Nishiyama T."/>
            <person name="Sese J."/>
            <person name="O'Brien M.J."/>
            <person name="Copetti D."/>
            <person name="Mohd Noor M.I."/>
            <person name="Ong R.C."/>
            <person name="Putra M."/>
            <person name="Sireger I.Z."/>
            <person name="Indrioko S."/>
            <person name="Kosugi Y."/>
            <person name="Izuno A."/>
            <person name="Isagi Y."/>
            <person name="Lee S.L."/>
            <person name="Shimizu K.K."/>
        </authorList>
    </citation>
    <scope>NUCLEOTIDE SEQUENCE [LARGE SCALE GENOMIC DNA]</scope>
    <source>
        <strain evidence="4">214</strain>
    </source>
</reference>
<organism evidence="4 5">
    <name type="scientific">Rubroshorea leprosula</name>
    <dbReference type="NCBI Taxonomy" id="152421"/>
    <lineage>
        <taxon>Eukaryota</taxon>
        <taxon>Viridiplantae</taxon>
        <taxon>Streptophyta</taxon>
        <taxon>Embryophyta</taxon>
        <taxon>Tracheophyta</taxon>
        <taxon>Spermatophyta</taxon>
        <taxon>Magnoliopsida</taxon>
        <taxon>eudicotyledons</taxon>
        <taxon>Gunneridae</taxon>
        <taxon>Pentapetalae</taxon>
        <taxon>rosids</taxon>
        <taxon>malvids</taxon>
        <taxon>Malvales</taxon>
        <taxon>Dipterocarpaceae</taxon>
        <taxon>Rubroshorea</taxon>
    </lineage>
</organism>
<dbReference type="EMBL" id="BPVZ01000702">
    <property type="protein sequence ID" value="GKV52426.1"/>
    <property type="molecule type" value="Genomic_DNA"/>
</dbReference>
<gene>
    <name evidence="4" type="ORF">SLEP1_g59008</name>
</gene>
<sequence length="475" mass="53174">MSLSSLSRFFSLPIYPKTKYFSTLRSTTASAAEKFYARLQENHGNVEKILASVNAKLDSTCISEVLHRCSQNQSLLGIRFFIWAGIQSNYRHSAYMYSKACELLKIKQNPGVLFDVIEAYKVEKCLVSVKTFKVVLNLCKEANFANEAMWVLRKMPEFNIRADTTAYNMVIRLFCEKGDMDMADKLMGEMGLVDLFPDMITFVSMIKGFCTVGRLEDACRLFKVMREHGCLPNAVAYSTLLEGVCRFRSVERALELLGEMEKEGGNCSPNVITYTSVIQRFCERGKTMEALGILDRMEACGCVPNRVTVGTLIKGLSAEGLFEEAYKLIDRLVAVGSVSAGDCYSSLVLSLIANKRLIEAEKLFRKMLVSGIKPDSLACSIMIKEVCLEGRVLDGFYLYEEIEKMGFLSSIDSDIYSILLVGLCQKGHSVEAEKLARLMVEKGIQLKAPYTNRIVENLNKFGDKELVIQLANGGR</sequence>
<dbReference type="PROSITE" id="PS51375">
    <property type="entry name" value="PPR"/>
    <property type="match status" value="7"/>
</dbReference>
<proteinExistence type="inferred from homology"/>
<evidence type="ECO:0000313" key="5">
    <source>
        <dbReference type="Proteomes" id="UP001054252"/>
    </source>
</evidence>
<evidence type="ECO:0008006" key="6">
    <source>
        <dbReference type="Google" id="ProtNLM"/>
    </source>
</evidence>
<evidence type="ECO:0000256" key="2">
    <source>
        <dbReference type="ARBA" id="ARBA00022737"/>
    </source>
</evidence>
<protein>
    <recommendedName>
        <fullName evidence="6">Pentatricopeptide repeat-containing protein</fullName>
    </recommendedName>
</protein>
<evidence type="ECO:0000256" key="1">
    <source>
        <dbReference type="ARBA" id="ARBA00007626"/>
    </source>
</evidence>
<dbReference type="Gene3D" id="1.25.40.10">
    <property type="entry name" value="Tetratricopeptide repeat domain"/>
    <property type="match status" value="4"/>
</dbReference>
<comment type="similarity">
    <text evidence="1">Belongs to the PPR family. P subfamily.</text>
</comment>
<feature type="repeat" description="PPR" evidence="3">
    <location>
        <begin position="233"/>
        <end position="267"/>
    </location>
</feature>
<dbReference type="Pfam" id="PF13041">
    <property type="entry name" value="PPR_2"/>
    <property type="match status" value="2"/>
</dbReference>
<comment type="caution">
    <text evidence="4">The sequence shown here is derived from an EMBL/GenBank/DDBJ whole genome shotgun (WGS) entry which is preliminary data.</text>
</comment>
<evidence type="ECO:0000256" key="3">
    <source>
        <dbReference type="PROSITE-ProRule" id="PRU00708"/>
    </source>
</evidence>
<dbReference type="InterPro" id="IPR002885">
    <property type="entry name" value="PPR_rpt"/>
</dbReference>
<dbReference type="Proteomes" id="UP001054252">
    <property type="component" value="Unassembled WGS sequence"/>
</dbReference>
<feature type="repeat" description="PPR" evidence="3">
    <location>
        <begin position="198"/>
        <end position="232"/>
    </location>
</feature>
<feature type="repeat" description="PPR" evidence="3">
    <location>
        <begin position="163"/>
        <end position="197"/>
    </location>
</feature>
<feature type="repeat" description="PPR" evidence="3">
    <location>
        <begin position="305"/>
        <end position="339"/>
    </location>
</feature>
<feature type="repeat" description="PPR" evidence="3">
    <location>
        <begin position="340"/>
        <end position="374"/>
    </location>
</feature>
<dbReference type="PANTHER" id="PTHR47447">
    <property type="entry name" value="OS03G0856100 PROTEIN"/>
    <property type="match status" value="1"/>
</dbReference>
<dbReference type="InterPro" id="IPR011990">
    <property type="entry name" value="TPR-like_helical_dom_sf"/>
</dbReference>
<evidence type="ECO:0000313" key="4">
    <source>
        <dbReference type="EMBL" id="GKV52426.1"/>
    </source>
</evidence>
<accession>A0AAV5MR55</accession>
<keyword evidence="2" id="KW-0677">Repeat</keyword>
<feature type="repeat" description="PPR" evidence="3">
    <location>
        <begin position="412"/>
        <end position="446"/>
    </location>
</feature>
<dbReference type="Pfam" id="PF01535">
    <property type="entry name" value="PPR"/>
    <property type="match status" value="3"/>
</dbReference>
<keyword evidence="5" id="KW-1185">Reference proteome</keyword>
<dbReference type="PANTHER" id="PTHR47447:SF28">
    <property type="entry name" value="PENTACOTRIPEPTIDE-REPEAT REGION OF PRORP DOMAIN-CONTAINING PROTEIN"/>
    <property type="match status" value="1"/>
</dbReference>
<feature type="repeat" description="PPR" evidence="3">
    <location>
        <begin position="270"/>
        <end position="304"/>
    </location>
</feature>
<name>A0AAV5MR55_9ROSI</name>